<dbReference type="Proteomes" id="UP000611629">
    <property type="component" value="Unassembled WGS sequence"/>
</dbReference>
<dbReference type="RefSeq" id="WP_179236730.1">
    <property type="nucleotide sequence ID" value="NZ_JACBNQ010000002.1"/>
</dbReference>
<organism evidence="3 4">
    <name type="scientific">Sedimentibacter hydroxybenzoicus DSM 7310</name>
    <dbReference type="NCBI Taxonomy" id="1123245"/>
    <lineage>
        <taxon>Bacteria</taxon>
        <taxon>Bacillati</taxon>
        <taxon>Bacillota</taxon>
        <taxon>Tissierellia</taxon>
        <taxon>Sedimentibacter</taxon>
    </lineage>
</organism>
<dbReference type="CDD" id="cd02209">
    <property type="entry name" value="cupin_XRE_C"/>
    <property type="match status" value="1"/>
</dbReference>
<dbReference type="InterPro" id="IPR013096">
    <property type="entry name" value="Cupin_2"/>
</dbReference>
<dbReference type="PANTHER" id="PTHR46797">
    <property type="entry name" value="HTH-TYPE TRANSCRIPTIONAL REGULATOR"/>
    <property type="match status" value="1"/>
</dbReference>
<evidence type="ECO:0000259" key="2">
    <source>
        <dbReference type="PROSITE" id="PS50943"/>
    </source>
</evidence>
<evidence type="ECO:0000313" key="4">
    <source>
        <dbReference type="Proteomes" id="UP000611629"/>
    </source>
</evidence>
<dbReference type="Gene3D" id="1.10.260.40">
    <property type="entry name" value="lambda repressor-like DNA-binding domains"/>
    <property type="match status" value="1"/>
</dbReference>
<dbReference type="PANTHER" id="PTHR46797:SF1">
    <property type="entry name" value="METHYLPHOSPHONATE SYNTHASE"/>
    <property type="match status" value="1"/>
</dbReference>
<dbReference type="Pfam" id="PF01381">
    <property type="entry name" value="HTH_3"/>
    <property type="match status" value="1"/>
</dbReference>
<dbReference type="GO" id="GO:0003677">
    <property type="term" value="F:DNA binding"/>
    <property type="evidence" value="ECO:0007669"/>
    <property type="project" value="UniProtKB-KW"/>
</dbReference>
<protein>
    <submittedName>
        <fullName evidence="3">Helix-turn-helix transcriptional regulator</fullName>
    </submittedName>
</protein>
<dbReference type="Gene3D" id="2.60.120.10">
    <property type="entry name" value="Jelly Rolls"/>
    <property type="match status" value="1"/>
</dbReference>
<dbReference type="PROSITE" id="PS50943">
    <property type="entry name" value="HTH_CROC1"/>
    <property type="match status" value="1"/>
</dbReference>
<comment type="caution">
    <text evidence="3">The sequence shown here is derived from an EMBL/GenBank/DDBJ whole genome shotgun (WGS) entry which is preliminary data.</text>
</comment>
<dbReference type="EMBL" id="JACBNQ010000002">
    <property type="protein sequence ID" value="NYB73032.1"/>
    <property type="molecule type" value="Genomic_DNA"/>
</dbReference>
<dbReference type="GO" id="GO:0003700">
    <property type="term" value="F:DNA-binding transcription factor activity"/>
    <property type="evidence" value="ECO:0007669"/>
    <property type="project" value="TreeGrafter"/>
</dbReference>
<proteinExistence type="predicted"/>
<keyword evidence="4" id="KW-1185">Reference proteome</keyword>
<reference evidence="3" key="1">
    <citation type="submission" date="2020-07" db="EMBL/GenBank/DDBJ databases">
        <title>Genomic analysis of a strain of Sedimentibacter Hydroxybenzoicus DSM7310.</title>
        <authorList>
            <person name="Ma S."/>
        </authorList>
    </citation>
    <scope>NUCLEOTIDE SEQUENCE</scope>
    <source>
        <strain evidence="3">DSM 7310</strain>
    </source>
</reference>
<name>A0A974BH56_SEDHY</name>
<accession>A0A974BH56</accession>
<dbReference type="SMART" id="SM00530">
    <property type="entry name" value="HTH_XRE"/>
    <property type="match status" value="1"/>
</dbReference>
<dbReference type="SUPFAM" id="SSF51182">
    <property type="entry name" value="RmlC-like cupins"/>
    <property type="match status" value="1"/>
</dbReference>
<dbReference type="InterPro" id="IPR014710">
    <property type="entry name" value="RmlC-like_jellyroll"/>
</dbReference>
<feature type="domain" description="HTH cro/C1-type" evidence="2">
    <location>
        <begin position="8"/>
        <end position="62"/>
    </location>
</feature>
<dbReference type="InterPro" id="IPR011051">
    <property type="entry name" value="RmlC_Cupin_sf"/>
</dbReference>
<dbReference type="SUPFAM" id="SSF47413">
    <property type="entry name" value="lambda repressor-like DNA-binding domains"/>
    <property type="match status" value="1"/>
</dbReference>
<evidence type="ECO:0000256" key="1">
    <source>
        <dbReference type="ARBA" id="ARBA00023125"/>
    </source>
</evidence>
<dbReference type="CDD" id="cd00093">
    <property type="entry name" value="HTH_XRE"/>
    <property type="match status" value="1"/>
</dbReference>
<dbReference type="GO" id="GO:0005829">
    <property type="term" value="C:cytosol"/>
    <property type="evidence" value="ECO:0007669"/>
    <property type="project" value="TreeGrafter"/>
</dbReference>
<keyword evidence="1" id="KW-0238">DNA-binding</keyword>
<dbReference type="Pfam" id="PF07883">
    <property type="entry name" value="Cupin_2"/>
    <property type="match status" value="1"/>
</dbReference>
<dbReference type="InterPro" id="IPR010982">
    <property type="entry name" value="Lambda_DNA-bd_dom_sf"/>
</dbReference>
<evidence type="ECO:0000313" key="3">
    <source>
        <dbReference type="EMBL" id="NYB73032.1"/>
    </source>
</evidence>
<dbReference type="AlphaFoldDB" id="A0A974BH56"/>
<dbReference type="InterPro" id="IPR050807">
    <property type="entry name" value="TransReg_Diox_bact_type"/>
</dbReference>
<gene>
    <name evidence="3" type="ORF">HZF24_02630</name>
</gene>
<dbReference type="InterPro" id="IPR001387">
    <property type="entry name" value="Cro/C1-type_HTH"/>
</dbReference>
<sequence>MKLVGEKIRSIRKSKNLTIVELSEKINVTSGYISQIERDLISPSLSVLKRLAYALEMPLSVLFSEDNDKSVITIAENERTKVKFGNINVELEFITPVLNKGEKNSQVEAFLFKLKPKSWISENVIVNEAQECIYVLSGEIQCHIGDKVFTLSKGDSICVPENNGHMIFNSHDGESEALCIISPAIH</sequence>